<evidence type="ECO:0000313" key="3">
    <source>
        <dbReference type="Proteomes" id="UP000194450"/>
    </source>
</evidence>
<organism evidence="2 3">
    <name type="scientific">Pseudidiomarina planktonica</name>
    <dbReference type="NCBI Taxonomy" id="1323738"/>
    <lineage>
        <taxon>Bacteria</taxon>
        <taxon>Pseudomonadati</taxon>
        <taxon>Pseudomonadota</taxon>
        <taxon>Gammaproteobacteria</taxon>
        <taxon>Alteromonadales</taxon>
        <taxon>Idiomarinaceae</taxon>
        <taxon>Pseudidiomarina</taxon>
    </lineage>
</organism>
<evidence type="ECO:0000313" key="2">
    <source>
        <dbReference type="EMBL" id="SMQ79869.1"/>
    </source>
</evidence>
<keyword evidence="3" id="KW-1185">Reference proteome</keyword>
<dbReference type="Pfam" id="PF13508">
    <property type="entry name" value="Acetyltransf_7"/>
    <property type="match status" value="1"/>
</dbReference>
<dbReference type="InterPro" id="IPR000182">
    <property type="entry name" value="GNAT_dom"/>
</dbReference>
<reference evidence="3" key="1">
    <citation type="submission" date="2017-04" db="EMBL/GenBank/DDBJ databases">
        <authorList>
            <person name="Varghese N."/>
            <person name="Submissions S."/>
        </authorList>
    </citation>
    <scope>NUCLEOTIDE SEQUENCE [LARGE SCALE GENOMIC DNA]</scope>
</reference>
<dbReference type="Proteomes" id="UP000194450">
    <property type="component" value="Unassembled WGS sequence"/>
</dbReference>
<proteinExistence type="predicted"/>
<gene>
    <name evidence="2" type="ORF">SAMN06297229_1795</name>
</gene>
<dbReference type="OrthoDB" id="9797178at2"/>
<name>A0A1Y6FY22_9GAMM</name>
<protein>
    <submittedName>
        <fullName evidence="2">Putative acetyltransferase</fullName>
    </submittedName>
</protein>
<dbReference type="InterPro" id="IPR016181">
    <property type="entry name" value="Acyl_CoA_acyltransferase"/>
</dbReference>
<dbReference type="EMBL" id="FXWH01000002">
    <property type="protein sequence ID" value="SMQ79869.1"/>
    <property type="molecule type" value="Genomic_DNA"/>
</dbReference>
<dbReference type="GO" id="GO:0016747">
    <property type="term" value="F:acyltransferase activity, transferring groups other than amino-acyl groups"/>
    <property type="evidence" value="ECO:0007669"/>
    <property type="project" value="InterPro"/>
</dbReference>
<dbReference type="Gene3D" id="3.40.630.30">
    <property type="match status" value="1"/>
</dbReference>
<feature type="domain" description="N-acetyltransferase" evidence="1">
    <location>
        <begin position="4"/>
        <end position="151"/>
    </location>
</feature>
<dbReference type="RefSeq" id="WP_086434938.1">
    <property type="nucleotide sequence ID" value="NZ_FXWH01000002.1"/>
</dbReference>
<accession>A0A1Y6FY22</accession>
<dbReference type="CDD" id="cd04301">
    <property type="entry name" value="NAT_SF"/>
    <property type="match status" value="1"/>
</dbReference>
<sequence length="170" mass="18209">MSNVIIRPECASDEAAIERITVLAFRDVEHSDQSEHVIVNTLRSAGALTVSLVAELAGEVIGHVAISPVEITDGSLNWYGLGPVSVVPEQQSRGVGSQLIFTALAQLQQRGAAGCVVLGEPDYYQRFGFRAEPKLVLANVPPEYFQARAFTAATAQGFVHYHAAFGIDNA</sequence>
<evidence type="ECO:0000259" key="1">
    <source>
        <dbReference type="PROSITE" id="PS51186"/>
    </source>
</evidence>
<keyword evidence="2" id="KW-0808">Transferase</keyword>
<dbReference type="AlphaFoldDB" id="A0A1Y6FY22"/>
<dbReference type="PROSITE" id="PS51186">
    <property type="entry name" value="GNAT"/>
    <property type="match status" value="1"/>
</dbReference>
<dbReference type="SUPFAM" id="SSF55729">
    <property type="entry name" value="Acyl-CoA N-acyltransferases (Nat)"/>
    <property type="match status" value="1"/>
</dbReference>